<dbReference type="EnsemblMetazoa" id="OVOC5407.1">
    <property type="protein sequence ID" value="OVOC5407.1"/>
    <property type="gene ID" value="WBGene00242216"/>
</dbReference>
<sequence>MSIRNKNSQSLSRSKKIGDNPIVDAMHNTDGLNIGDLVESEDTDCRVS</sequence>
<organism evidence="2 3">
    <name type="scientific">Onchocerca volvulus</name>
    <dbReference type="NCBI Taxonomy" id="6282"/>
    <lineage>
        <taxon>Eukaryota</taxon>
        <taxon>Metazoa</taxon>
        <taxon>Ecdysozoa</taxon>
        <taxon>Nematoda</taxon>
        <taxon>Chromadorea</taxon>
        <taxon>Rhabditida</taxon>
        <taxon>Spirurina</taxon>
        <taxon>Spiruromorpha</taxon>
        <taxon>Filarioidea</taxon>
        <taxon>Onchocercidae</taxon>
        <taxon>Onchocerca</taxon>
    </lineage>
</organism>
<dbReference type="Proteomes" id="UP000024404">
    <property type="component" value="Unassembled WGS sequence"/>
</dbReference>
<reference evidence="2" key="2">
    <citation type="submission" date="2022-06" db="UniProtKB">
        <authorList>
            <consortium name="EnsemblMetazoa"/>
        </authorList>
    </citation>
    <scope>IDENTIFICATION</scope>
</reference>
<keyword evidence="3" id="KW-1185">Reference proteome</keyword>
<name>A0A8R1XW18_ONCVO</name>
<protein>
    <submittedName>
        <fullName evidence="2">Uncharacterized protein</fullName>
    </submittedName>
</protein>
<evidence type="ECO:0000313" key="2">
    <source>
        <dbReference type="EnsemblMetazoa" id="OVOC5407.1"/>
    </source>
</evidence>
<evidence type="ECO:0000313" key="3">
    <source>
        <dbReference type="Proteomes" id="UP000024404"/>
    </source>
</evidence>
<evidence type="ECO:0000256" key="1">
    <source>
        <dbReference type="SAM" id="MobiDB-lite"/>
    </source>
</evidence>
<accession>A0A8R1XW18</accession>
<reference evidence="3" key="1">
    <citation type="submission" date="2013-10" db="EMBL/GenBank/DDBJ databases">
        <title>Genome sequencing of Onchocerca volvulus.</title>
        <authorList>
            <person name="Cotton J."/>
            <person name="Tsai J."/>
            <person name="Stanley E."/>
            <person name="Tracey A."/>
            <person name="Holroyd N."/>
            <person name="Lustigman S."/>
            <person name="Berriman M."/>
        </authorList>
    </citation>
    <scope>NUCLEOTIDE SEQUENCE</scope>
</reference>
<dbReference type="AlphaFoldDB" id="A0A8R1XW18"/>
<proteinExistence type="predicted"/>
<dbReference type="EMBL" id="CMVM020000154">
    <property type="status" value="NOT_ANNOTATED_CDS"/>
    <property type="molecule type" value="Genomic_DNA"/>
</dbReference>
<feature type="compositionally biased region" description="Polar residues" evidence="1">
    <location>
        <begin position="1"/>
        <end position="12"/>
    </location>
</feature>
<feature type="region of interest" description="Disordered" evidence="1">
    <location>
        <begin position="1"/>
        <end position="48"/>
    </location>
</feature>